<evidence type="ECO:0000256" key="1">
    <source>
        <dbReference type="SAM" id="Phobius"/>
    </source>
</evidence>
<keyword evidence="1" id="KW-0812">Transmembrane</keyword>
<dbReference type="Proteomes" id="UP000229098">
    <property type="component" value="Unassembled WGS sequence"/>
</dbReference>
<dbReference type="Gene3D" id="3.90.550.10">
    <property type="entry name" value="Spore Coat Polysaccharide Biosynthesis Protein SpsA, Chain A"/>
    <property type="match status" value="1"/>
</dbReference>
<dbReference type="InterPro" id="IPR029044">
    <property type="entry name" value="Nucleotide-diphossugar_trans"/>
</dbReference>
<gene>
    <name evidence="2" type="ORF">COU90_00465</name>
</gene>
<organism evidence="2 3">
    <name type="scientific">Candidatus Ryanbacteria bacterium CG10_big_fil_rev_8_21_14_0_10_43_42</name>
    <dbReference type="NCBI Taxonomy" id="1974864"/>
    <lineage>
        <taxon>Bacteria</taxon>
        <taxon>Candidatus Ryaniibacteriota</taxon>
    </lineage>
</organism>
<evidence type="ECO:0000313" key="3">
    <source>
        <dbReference type="Proteomes" id="UP000229098"/>
    </source>
</evidence>
<accession>A0A2M8KXW2</accession>
<reference evidence="3" key="1">
    <citation type="submission" date="2017-09" db="EMBL/GenBank/DDBJ databases">
        <title>Depth-based differentiation of microbial function through sediment-hosted aquifers and enrichment of novel symbionts in the deep terrestrial subsurface.</title>
        <authorList>
            <person name="Probst A.J."/>
            <person name="Ladd B."/>
            <person name="Jarett J.K."/>
            <person name="Geller-Mcgrath D.E."/>
            <person name="Sieber C.M.K."/>
            <person name="Emerson J.B."/>
            <person name="Anantharaman K."/>
            <person name="Thomas B.C."/>
            <person name="Malmstrom R."/>
            <person name="Stieglmeier M."/>
            <person name="Klingl A."/>
            <person name="Woyke T."/>
            <person name="Ryan C.M."/>
            <person name="Banfield J.F."/>
        </authorList>
    </citation>
    <scope>NUCLEOTIDE SEQUENCE [LARGE SCALE GENOMIC DNA]</scope>
</reference>
<feature type="transmembrane region" description="Helical" evidence="1">
    <location>
        <begin position="434"/>
        <end position="454"/>
    </location>
</feature>
<feature type="transmembrane region" description="Helical" evidence="1">
    <location>
        <begin position="466"/>
        <end position="486"/>
    </location>
</feature>
<comment type="caution">
    <text evidence="2">The sequence shown here is derived from an EMBL/GenBank/DDBJ whole genome shotgun (WGS) entry which is preliminary data.</text>
</comment>
<keyword evidence="1" id="KW-0472">Membrane</keyword>
<feature type="transmembrane region" description="Helical" evidence="1">
    <location>
        <begin position="384"/>
        <end position="414"/>
    </location>
</feature>
<dbReference type="AlphaFoldDB" id="A0A2M8KXW2"/>
<keyword evidence="1" id="KW-1133">Transmembrane helix</keyword>
<feature type="transmembrane region" description="Helical" evidence="1">
    <location>
        <begin position="53"/>
        <end position="75"/>
    </location>
</feature>
<feature type="transmembrane region" description="Helical" evidence="1">
    <location>
        <begin position="28"/>
        <end position="47"/>
    </location>
</feature>
<proteinExistence type="predicted"/>
<evidence type="ECO:0000313" key="2">
    <source>
        <dbReference type="EMBL" id="PJE64731.1"/>
    </source>
</evidence>
<dbReference type="PANTHER" id="PTHR36851:SF1">
    <property type="entry name" value="GLYCO_TRANS_2-LIKE DOMAIN-CONTAINING PROTEIN"/>
    <property type="match status" value="1"/>
</dbReference>
<sequence>MYNSCVNTYYNISKANDLTGSDRRLYRFFEIVPGALAWTTLIGLFLLSWRAPVWAAVFIITFDLYWLIKTVFLSVHMRISAKRLKKHMEIDWHSKLANMRWEHLQQLVILPFYKEDASVVRGSLDAILATPWPKDRMIIVLAREERAGEEAAETERVIVEEYGDKFGMFFTTLHPMDTEGELAGKGSNGTYAAKEIVENYIDPKNIPHKNVIVSAFDIDSRVYPHYFSCVAYHFLTVEKPYRSSFQPVPVYNNNIWDAPMLSRVVASSGTFWQMMQQERPERLTTFSSHSMSLSGLVDVGYWQKNIVSEDSRIFWNHFFPYNGDYRTIPLSYPISLDANVAPTFWETVKNVYKQQRRWGWGVENMPYVFFNFVRNKNIPIRQKIYFTGVLLEGFWSWATNALIIFALGWLPIYLGGKEFNTTLLSYNLPVITQTLMRFAMVGLITSAVISTSLLPPRPKHYGKWRSFSMVFQWVLMPFTIIVFGAIPGLEAQTRLMLGGRWRLGFWVTPKHRR</sequence>
<protein>
    <recommendedName>
        <fullName evidence="4">Glycosyltransferase 2-like domain-containing protein</fullName>
    </recommendedName>
</protein>
<evidence type="ECO:0008006" key="4">
    <source>
        <dbReference type="Google" id="ProtNLM"/>
    </source>
</evidence>
<name>A0A2M8KXW2_9BACT</name>
<dbReference type="PANTHER" id="PTHR36851">
    <property type="entry name" value="UNNAMED PRODUCT"/>
    <property type="match status" value="1"/>
</dbReference>
<dbReference type="EMBL" id="PFEF01000003">
    <property type="protein sequence ID" value="PJE64731.1"/>
    <property type="molecule type" value="Genomic_DNA"/>
</dbReference>